<dbReference type="PANTHER" id="PTHR43205:SF7">
    <property type="entry name" value="PROSTAGLANDIN REDUCTASE 1"/>
    <property type="match status" value="1"/>
</dbReference>
<proteinExistence type="predicted"/>
<dbReference type="InterPro" id="IPR041694">
    <property type="entry name" value="ADH_N_2"/>
</dbReference>
<dbReference type="InterPro" id="IPR013149">
    <property type="entry name" value="ADH-like_C"/>
</dbReference>
<protein>
    <submittedName>
        <fullName evidence="4">NADP-dependent oxidoreductase YfmJ</fullName>
        <ecNumber evidence="4">1.-.-.-</ecNumber>
    </submittedName>
</protein>
<dbReference type="Pfam" id="PF16884">
    <property type="entry name" value="ADH_N_2"/>
    <property type="match status" value="1"/>
</dbReference>
<dbReference type="GO" id="GO:0016628">
    <property type="term" value="F:oxidoreductase activity, acting on the CH-CH group of donors, NAD or NADP as acceptor"/>
    <property type="evidence" value="ECO:0007669"/>
    <property type="project" value="InterPro"/>
</dbReference>
<keyword evidence="1 4" id="KW-0560">Oxidoreductase</keyword>
<organism evidence="4">
    <name type="scientific">Paraconexibacter sp. AEG42_29</name>
    <dbReference type="NCBI Taxonomy" id="2997339"/>
    <lineage>
        <taxon>Bacteria</taxon>
        <taxon>Bacillati</taxon>
        <taxon>Actinomycetota</taxon>
        <taxon>Thermoleophilia</taxon>
        <taxon>Solirubrobacterales</taxon>
        <taxon>Paraconexibacteraceae</taxon>
        <taxon>Paraconexibacter</taxon>
    </lineage>
</organism>
<dbReference type="FunFam" id="3.40.50.720:FF:000121">
    <property type="entry name" value="Prostaglandin reductase 2"/>
    <property type="match status" value="1"/>
</dbReference>
<gene>
    <name evidence="4" type="primary">yfmJ_4</name>
    <name evidence="4" type="ORF">DSM112329_03671</name>
</gene>
<feature type="region of interest" description="Disordered" evidence="2">
    <location>
        <begin position="1"/>
        <end position="28"/>
    </location>
</feature>
<evidence type="ECO:0000259" key="3">
    <source>
        <dbReference type="SMART" id="SM00829"/>
    </source>
</evidence>
<evidence type="ECO:0000256" key="2">
    <source>
        <dbReference type="SAM" id="MobiDB-lite"/>
    </source>
</evidence>
<dbReference type="PANTHER" id="PTHR43205">
    <property type="entry name" value="PROSTAGLANDIN REDUCTASE"/>
    <property type="match status" value="1"/>
</dbReference>
<accession>A0AAU7AYS2</accession>
<dbReference type="AlphaFoldDB" id="A0AAU7AYS2"/>
<feature type="domain" description="Enoyl reductase (ER)" evidence="3">
    <location>
        <begin position="39"/>
        <end position="353"/>
    </location>
</feature>
<dbReference type="KEGG" id="parq:DSM112329_03671"/>
<dbReference type="EC" id="1.-.-.-" evidence="4"/>
<dbReference type="SUPFAM" id="SSF51735">
    <property type="entry name" value="NAD(P)-binding Rossmann-fold domains"/>
    <property type="match status" value="1"/>
</dbReference>
<dbReference type="CDD" id="cd05288">
    <property type="entry name" value="PGDH"/>
    <property type="match status" value="1"/>
</dbReference>
<reference evidence="4" key="1">
    <citation type="submission" date="2022-12" db="EMBL/GenBank/DDBJ databases">
        <title>Paraconexibacter alkalitolerans sp. nov. and Baekduia alba sp. nov., isolated from soil and emended description of the genera Paraconexibacter (Chun et al., 2020) and Baekduia (An et al., 2020).</title>
        <authorList>
            <person name="Vieira S."/>
            <person name="Huber K.J."/>
            <person name="Geppert A."/>
            <person name="Wolf J."/>
            <person name="Neumann-Schaal M."/>
            <person name="Muesken M."/>
            <person name="Overmann J."/>
        </authorList>
    </citation>
    <scope>NUCLEOTIDE SEQUENCE</scope>
    <source>
        <strain evidence="4">AEG42_29</strain>
    </source>
</reference>
<dbReference type="Gene3D" id="3.40.50.720">
    <property type="entry name" value="NAD(P)-binding Rossmann-like Domain"/>
    <property type="match status" value="1"/>
</dbReference>
<dbReference type="Pfam" id="PF00107">
    <property type="entry name" value="ADH_zinc_N"/>
    <property type="match status" value="1"/>
</dbReference>
<dbReference type="SUPFAM" id="SSF50129">
    <property type="entry name" value="GroES-like"/>
    <property type="match status" value="1"/>
</dbReference>
<dbReference type="Gene3D" id="3.90.180.10">
    <property type="entry name" value="Medium-chain alcohol dehydrogenases, catalytic domain"/>
    <property type="match status" value="1"/>
</dbReference>
<dbReference type="InterPro" id="IPR045010">
    <property type="entry name" value="MDR_fam"/>
</dbReference>
<evidence type="ECO:0000256" key="1">
    <source>
        <dbReference type="ARBA" id="ARBA00023002"/>
    </source>
</evidence>
<evidence type="ECO:0000313" key="4">
    <source>
        <dbReference type="EMBL" id="XAY06793.1"/>
    </source>
</evidence>
<dbReference type="EMBL" id="CP114014">
    <property type="protein sequence ID" value="XAY06793.1"/>
    <property type="molecule type" value="Genomic_DNA"/>
</dbReference>
<dbReference type="SMART" id="SM00829">
    <property type="entry name" value="PKS_ER"/>
    <property type="match status" value="1"/>
</dbReference>
<dbReference type="InterPro" id="IPR020843">
    <property type="entry name" value="ER"/>
</dbReference>
<dbReference type="InterPro" id="IPR011032">
    <property type="entry name" value="GroES-like_sf"/>
</dbReference>
<sequence>MGMAGPVGEGLPTAPKADATETSVPTEQRQIVLDRLPESALEPSHFTHRHGPVPTPGPGEALVRTVLLSVDPANRAWMNGPTYRPQLVAGDVMAAYALAEVVDPGKSALAPGSVVFCDTGWQEYAAIPAATAMPVPIQTALTHHLSTLGLTGMTAYFGLLEIGAPAPGETVVVSAAAGATGNVVGQIARIKGARVVGISSSDAKRRMLEDELGFDATVSHRSPTFKEDLAAACPDGIDVYFDNVGGDILNFCMRLLNERGRVVCCGGLSSYDQPAPPVDAAMVPLKIVTHRLRMEGFIVLDYMSEWPAAGAEMAAWIDSGELRVLEDVIDGLEQAPTALIGLLAGENLGKRMVRVGPDPVPV</sequence>
<dbReference type="InterPro" id="IPR036291">
    <property type="entry name" value="NAD(P)-bd_dom_sf"/>
</dbReference>
<name>A0AAU7AYS2_9ACTN</name>